<dbReference type="EMBL" id="CAXAMN010007569">
    <property type="protein sequence ID" value="CAK9021995.1"/>
    <property type="molecule type" value="Genomic_DNA"/>
</dbReference>
<name>A0ABP0K6I1_9DINO</name>
<organism evidence="1 2">
    <name type="scientific">Durusdinium trenchii</name>
    <dbReference type="NCBI Taxonomy" id="1381693"/>
    <lineage>
        <taxon>Eukaryota</taxon>
        <taxon>Sar</taxon>
        <taxon>Alveolata</taxon>
        <taxon>Dinophyceae</taxon>
        <taxon>Suessiales</taxon>
        <taxon>Symbiodiniaceae</taxon>
        <taxon>Durusdinium</taxon>
    </lineage>
</organism>
<dbReference type="Proteomes" id="UP001642484">
    <property type="component" value="Unassembled WGS sequence"/>
</dbReference>
<sequence length="100" mass="11349">MDHSAKLNACSYCTNNAYDRFKARASSASCFCCEFLFSKSDVSAPLLMILLVHRASHVCSLNLQKWKITPDWVALLDQSISTWKDQVRQVLLMSVVQLCF</sequence>
<proteinExistence type="predicted"/>
<gene>
    <name evidence="1" type="ORF">CCMP2556_LOCUS14652</name>
</gene>
<reference evidence="1 2" key="1">
    <citation type="submission" date="2024-02" db="EMBL/GenBank/DDBJ databases">
        <authorList>
            <person name="Chen Y."/>
            <person name="Shah S."/>
            <person name="Dougan E. K."/>
            <person name="Thang M."/>
            <person name="Chan C."/>
        </authorList>
    </citation>
    <scope>NUCLEOTIDE SEQUENCE [LARGE SCALE GENOMIC DNA]</scope>
</reference>
<keyword evidence="2" id="KW-1185">Reference proteome</keyword>
<evidence type="ECO:0000313" key="2">
    <source>
        <dbReference type="Proteomes" id="UP001642484"/>
    </source>
</evidence>
<protein>
    <submittedName>
        <fullName evidence="1">Uncharacterized protein</fullName>
    </submittedName>
</protein>
<comment type="caution">
    <text evidence="1">The sequence shown here is derived from an EMBL/GenBank/DDBJ whole genome shotgun (WGS) entry which is preliminary data.</text>
</comment>
<accession>A0ABP0K6I1</accession>
<evidence type="ECO:0000313" key="1">
    <source>
        <dbReference type="EMBL" id="CAK9021995.1"/>
    </source>
</evidence>